<keyword evidence="4" id="KW-0677">Repeat</keyword>
<feature type="compositionally biased region" description="Polar residues" evidence="10">
    <location>
        <begin position="51"/>
        <end position="69"/>
    </location>
</feature>
<feature type="compositionally biased region" description="Low complexity" evidence="10">
    <location>
        <begin position="36"/>
        <end position="50"/>
    </location>
</feature>
<dbReference type="AlphaFoldDB" id="A0AAD4CCM6"/>
<sequence length="979" mass="104385">MSAAPAAGAETKNPSRPKSSRRGGRGRGNRGPNRRPPQTDSQTQPSQSTSADVPSSSQPASQTLSNEPNVTPDAPPRSRRGPRRGGRGAARGGEGGGGSPQDNTRRNPRPRGGDVRTAHGGRRFGTQLTKPDQSSGDNDHTVETEETDDAGLRADAPTFVPGAPLESASSQEHKSSANRSTASKGKLKAKNHPLAKITTKSVASDIATRIHEDIAHTLYECPICTGELGRRSRVWSCGLCWTVFHVSCVKKWSKNEGSAAQDAARRQADGESNAPRAWRCPGCNLPHEVFPSAYTCWDTRPEPPVRIQFSTAGKFAARCYPVDIPAIGFVTPDHAARCFRPCKAGLHCGRHACGERCCAGEQKAIERQAMRRKLKAHLRPSDEDVEAEHICTRVCGRLLKCERHTCPEICHKGPCNTCREAIFEEITCNCGRSVLHPPLPCGTQPPACSLPCSRPKACGHPQTPHNCHTDDESCPKCPYLTEKPCLCGKQVLKNQPCWLAETRCGRVCGEPLKCGSHSCQKDCHRPGECEDAINPCQQPCGKTKTMCPHPCTEPCHAPYPCPEKTPCAATIMVTCGCGRQRQQRRCGAAKAVTAKGQVQQPQRSPASTPLICDDECARLERNRSLASALGIDINQSTTQSQPPQPISSTNLPYSAETLDLYLQLSSSSPLSTLQGYESAMQSLATSTTQRSVRFQPAKSSLRAFTHALATDWGFATESFDPEPHRHVFILKPTSWTAPAFGLGSKPDSDPPSAVIGIGGISVGECVKLRERHRLKEREAQRLAAAEAKAQREAAKSHTNGSGSDGGGGWAQVAASRRSNGAAFARTGAPLAGGSSSPFASSTMYAALAGDASPWSGGGGRASGNKKEKLVLRSGVGAGKLLAKTPVPLPVQEDIADSWEEEVEKEEQLEREREEDLEGHVAPKVLGEIASDVVASDVVAPDATVADVVTPDVTATEVTAADVTDPDAPPPGEPAATHVD</sequence>
<organism evidence="12 13">
    <name type="scientific">Aspergillus nanangensis</name>
    <dbReference type="NCBI Taxonomy" id="2582783"/>
    <lineage>
        <taxon>Eukaryota</taxon>
        <taxon>Fungi</taxon>
        <taxon>Dikarya</taxon>
        <taxon>Ascomycota</taxon>
        <taxon>Pezizomycotina</taxon>
        <taxon>Eurotiomycetes</taxon>
        <taxon>Eurotiomycetidae</taxon>
        <taxon>Eurotiales</taxon>
        <taxon>Aspergillaceae</taxon>
        <taxon>Aspergillus</taxon>
        <taxon>Aspergillus subgen. Circumdati</taxon>
    </lineage>
</organism>
<keyword evidence="3" id="KW-0479">Metal-binding</keyword>
<dbReference type="GO" id="GO:0000122">
    <property type="term" value="P:negative regulation of transcription by RNA polymerase II"/>
    <property type="evidence" value="ECO:0007669"/>
    <property type="project" value="TreeGrafter"/>
</dbReference>
<dbReference type="InterPro" id="IPR001374">
    <property type="entry name" value="R3H_dom"/>
</dbReference>
<evidence type="ECO:0000256" key="4">
    <source>
        <dbReference type="ARBA" id="ARBA00022737"/>
    </source>
</evidence>
<evidence type="ECO:0000259" key="11">
    <source>
        <dbReference type="PROSITE" id="PS51061"/>
    </source>
</evidence>
<feature type="region of interest" description="Disordered" evidence="10">
    <location>
        <begin position="779"/>
        <end position="813"/>
    </location>
</feature>
<dbReference type="GO" id="GO:0008270">
    <property type="term" value="F:zinc ion binding"/>
    <property type="evidence" value="ECO:0007669"/>
    <property type="project" value="UniProtKB-KW"/>
</dbReference>
<evidence type="ECO:0000256" key="2">
    <source>
        <dbReference type="ARBA" id="ARBA00007269"/>
    </source>
</evidence>
<dbReference type="GO" id="GO:0000981">
    <property type="term" value="F:DNA-binding transcription factor activity, RNA polymerase II-specific"/>
    <property type="evidence" value="ECO:0007669"/>
    <property type="project" value="TreeGrafter"/>
</dbReference>
<evidence type="ECO:0000256" key="7">
    <source>
        <dbReference type="ARBA" id="ARBA00023015"/>
    </source>
</evidence>
<evidence type="ECO:0000256" key="1">
    <source>
        <dbReference type="ARBA" id="ARBA00004123"/>
    </source>
</evidence>
<dbReference type="PROSITE" id="PS51061">
    <property type="entry name" value="R3H"/>
    <property type="match status" value="1"/>
</dbReference>
<dbReference type="Gene3D" id="3.30.1370.50">
    <property type="entry name" value="R3H-like domain"/>
    <property type="match status" value="1"/>
</dbReference>
<dbReference type="EMBL" id="VCAU01000139">
    <property type="protein sequence ID" value="KAF9883986.1"/>
    <property type="molecule type" value="Genomic_DNA"/>
</dbReference>
<keyword evidence="6" id="KW-0862">Zinc</keyword>
<keyword evidence="5" id="KW-0863">Zinc-finger</keyword>
<dbReference type="GO" id="GO:0000977">
    <property type="term" value="F:RNA polymerase II transcription regulatory region sequence-specific DNA binding"/>
    <property type="evidence" value="ECO:0007669"/>
    <property type="project" value="TreeGrafter"/>
</dbReference>
<reference evidence="12" key="2">
    <citation type="submission" date="2020-02" db="EMBL/GenBank/DDBJ databases">
        <authorList>
            <person name="Gilchrist C.L.M."/>
            <person name="Chooi Y.-H."/>
        </authorList>
    </citation>
    <scope>NUCLEOTIDE SEQUENCE</scope>
    <source>
        <strain evidence="12">MST-FP2251</strain>
    </source>
</reference>
<feature type="region of interest" description="Disordered" evidence="10">
    <location>
        <begin position="955"/>
        <end position="979"/>
    </location>
</feature>
<dbReference type="InterPro" id="IPR036867">
    <property type="entry name" value="R3H_dom_sf"/>
</dbReference>
<feature type="compositionally biased region" description="Basic and acidic residues" evidence="10">
    <location>
        <begin position="905"/>
        <end position="920"/>
    </location>
</feature>
<feature type="compositionally biased region" description="Acidic residues" evidence="10">
    <location>
        <begin position="895"/>
        <end position="904"/>
    </location>
</feature>
<dbReference type="CDD" id="cd16492">
    <property type="entry name" value="RING-CH-C4HC3_NFX1-like"/>
    <property type="match status" value="1"/>
</dbReference>
<feature type="region of interest" description="Disordered" evidence="10">
    <location>
        <begin position="895"/>
        <end position="921"/>
    </location>
</feature>
<feature type="compositionally biased region" description="Polar residues" evidence="10">
    <location>
        <begin position="126"/>
        <end position="136"/>
    </location>
</feature>
<evidence type="ECO:0000313" key="12">
    <source>
        <dbReference type="EMBL" id="KAF9883986.1"/>
    </source>
</evidence>
<keyword evidence="8" id="KW-0804">Transcription</keyword>
<gene>
    <name evidence="12" type="primary">FAP1</name>
    <name evidence="12" type="ORF">FE257_002427</name>
</gene>
<dbReference type="PANTHER" id="PTHR12360:SF12">
    <property type="entry name" value="TRANSCRIPTIONAL REPRESSOR NF-X1"/>
    <property type="match status" value="1"/>
</dbReference>
<dbReference type="SUPFAM" id="SSF57850">
    <property type="entry name" value="RING/U-box"/>
    <property type="match status" value="1"/>
</dbReference>
<proteinExistence type="inferred from homology"/>
<keyword evidence="7" id="KW-0805">Transcription regulation</keyword>
<accession>A0AAD4CCM6</accession>
<feature type="domain" description="R3H" evidence="11">
    <location>
        <begin position="670"/>
        <end position="733"/>
    </location>
</feature>
<evidence type="ECO:0000256" key="8">
    <source>
        <dbReference type="ARBA" id="ARBA00023163"/>
    </source>
</evidence>
<evidence type="ECO:0000313" key="13">
    <source>
        <dbReference type="Proteomes" id="UP001194746"/>
    </source>
</evidence>
<dbReference type="GO" id="GO:0005634">
    <property type="term" value="C:nucleus"/>
    <property type="evidence" value="ECO:0007669"/>
    <property type="project" value="UniProtKB-SubCell"/>
</dbReference>
<evidence type="ECO:0000256" key="3">
    <source>
        <dbReference type="ARBA" id="ARBA00022723"/>
    </source>
</evidence>
<protein>
    <submittedName>
        <fullName evidence="12">FKBP12-associated protein</fullName>
    </submittedName>
</protein>
<dbReference type="CDD" id="cd06008">
    <property type="entry name" value="NF-X1-zinc-finger"/>
    <property type="match status" value="4"/>
</dbReference>
<keyword evidence="9" id="KW-0539">Nucleus</keyword>
<feature type="compositionally biased region" description="Basic residues" evidence="10">
    <location>
        <begin position="77"/>
        <end position="86"/>
    </location>
</feature>
<keyword evidence="13" id="KW-1185">Reference proteome</keyword>
<evidence type="ECO:0000256" key="10">
    <source>
        <dbReference type="SAM" id="MobiDB-lite"/>
    </source>
</evidence>
<dbReference type="InterPro" id="IPR034078">
    <property type="entry name" value="NFX1_fam"/>
</dbReference>
<evidence type="ECO:0000256" key="5">
    <source>
        <dbReference type="ARBA" id="ARBA00022771"/>
    </source>
</evidence>
<comment type="subcellular location">
    <subcellularLocation>
        <location evidence="1">Nucleus</location>
    </subcellularLocation>
</comment>
<dbReference type="Proteomes" id="UP001194746">
    <property type="component" value="Unassembled WGS sequence"/>
</dbReference>
<comment type="caution">
    <text evidence="12">The sequence shown here is derived from an EMBL/GenBank/DDBJ whole genome shotgun (WGS) entry which is preliminary data.</text>
</comment>
<evidence type="ECO:0000256" key="6">
    <source>
        <dbReference type="ARBA" id="ARBA00022833"/>
    </source>
</evidence>
<evidence type="ECO:0000256" key="9">
    <source>
        <dbReference type="ARBA" id="ARBA00023242"/>
    </source>
</evidence>
<feature type="region of interest" description="Disordered" evidence="10">
    <location>
        <begin position="1"/>
        <end position="191"/>
    </location>
</feature>
<dbReference type="SMART" id="SM00438">
    <property type="entry name" value="ZnF_NFX"/>
    <property type="match status" value="3"/>
</dbReference>
<dbReference type="InterPro" id="IPR000967">
    <property type="entry name" value="Znf_NFX1"/>
</dbReference>
<name>A0AAD4CCM6_ASPNN</name>
<feature type="compositionally biased region" description="Basic residues" evidence="10">
    <location>
        <begin position="18"/>
        <end position="28"/>
    </location>
</feature>
<dbReference type="Pfam" id="PF01424">
    <property type="entry name" value="R3H"/>
    <property type="match status" value="1"/>
</dbReference>
<comment type="similarity">
    <text evidence="2">Belongs to the NFX1 family.</text>
</comment>
<feature type="compositionally biased region" description="Gly residues" evidence="10">
    <location>
        <begin position="87"/>
        <end position="99"/>
    </location>
</feature>
<reference evidence="12" key="1">
    <citation type="journal article" date="2019" name="Beilstein J. Org. Chem.">
        <title>Nanangenines: drimane sesquiterpenoids as the dominant metabolite cohort of a novel Australian fungus, Aspergillus nanangensis.</title>
        <authorList>
            <person name="Lacey H.J."/>
            <person name="Gilchrist C.L.M."/>
            <person name="Crombie A."/>
            <person name="Kalaitzis J.A."/>
            <person name="Vuong D."/>
            <person name="Rutledge P.J."/>
            <person name="Turner P."/>
            <person name="Pitt J.I."/>
            <person name="Lacey E."/>
            <person name="Chooi Y.H."/>
            <person name="Piggott A.M."/>
        </authorList>
    </citation>
    <scope>NUCLEOTIDE SEQUENCE</scope>
    <source>
        <strain evidence="12">MST-FP2251</strain>
    </source>
</reference>
<dbReference type="PANTHER" id="PTHR12360">
    <property type="entry name" value="NUCLEAR TRANSCRIPTION FACTOR, X-BOX BINDING 1 NFX1"/>
    <property type="match status" value="1"/>
</dbReference>
<dbReference type="SUPFAM" id="SSF82708">
    <property type="entry name" value="R3H domain"/>
    <property type="match status" value="1"/>
</dbReference>